<sequence>MNDRATGYTFLELLEGKSSEEVRLKIEKIITDNQLTIHTLTTDNGKEIEDSTRPLFSLKTTS</sequence>
<accession>A0A376C138</accession>
<proteinExistence type="predicted"/>
<name>A0A376C138_9FLAO</name>
<dbReference type="Proteomes" id="UP000255515">
    <property type="component" value="Unassembled WGS sequence"/>
</dbReference>
<gene>
    <name evidence="1" type="ORF">NCTC11661_01181</name>
</gene>
<evidence type="ECO:0000313" key="2">
    <source>
        <dbReference type="Proteomes" id="UP000255515"/>
    </source>
</evidence>
<dbReference type="EMBL" id="UFTJ01000002">
    <property type="protein sequence ID" value="SSZ55782.1"/>
    <property type="molecule type" value="Genomic_DNA"/>
</dbReference>
<reference evidence="1 2" key="1">
    <citation type="submission" date="2018-06" db="EMBL/GenBank/DDBJ databases">
        <authorList>
            <consortium name="Pathogen Informatics"/>
            <person name="Doyle S."/>
        </authorList>
    </citation>
    <scope>NUCLEOTIDE SEQUENCE [LARGE SCALE GENOMIC DNA]</scope>
    <source>
        <strain evidence="1 2">NCTC11661</strain>
    </source>
</reference>
<protein>
    <submittedName>
        <fullName evidence="1">Transposase and inactivated derivatives, IS30 family</fullName>
    </submittedName>
</protein>
<dbReference type="AlphaFoldDB" id="A0A376C138"/>
<evidence type="ECO:0000313" key="1">
    <source>
        <dbReference type="EMBL" id="SSZ55782.1"/>
    </source>
</evidence>
<organism evidence="1 2">
    <name type="scientific">Bergeyella zoohelcum</name>
    <dbReference type="NCBI Taxonomy" id="1015"/>
    <lineage>
        <taxon>Bacteria</taxon>
        <taxon>Pseudomonadati</taxon>
        <taxon>Bacteroidota</taxon>
        <taxon>Flavobacteriia</taxon>
        <taxon>Flavobacteriales</taxon>
        <taxon>Weeksellaceae</taxon>
        <taxon>Bergeyella</taxon>
    </lineage>
</organism>